<comment type="caution">
    <text evidence="3">The sequence shown here is derived from an EMBL/GenBank/DDBJ whole genome shotgun (WGS) entry which is preliminary data.</text>
</comment>
<keyword evidence="4" id="KW-1185">Reference proteome</keyword>
<sequence>MILPQDLKALVVDDNAYARAAVAATLRKLGLVSIDELAGAAPAVGAIQATRYDIVFMDWYMPEMNGAALLEVIRDPRFSPNGRVPVVMITAYPNRETIARARELGASEVLTKPFSLAHAAAALGRLLPDGWQIPDEPEAGQVLL</sequence>
<evidence type="ECO:0000313" key="4">
    <source>
        <dbReference type="Proteomes" id="UP000095463"/>
    </source>
</evidence>
<dbReference type="GO" id="GO:0000160">
    <property type="term" value="P:phosphorelay signal transduction system"/>
    <property type="evidence" value="ECO:0007669"/>
    <property type="project" value="InterPro"/>
</dbReference>
<dbReference type="Proteomes" id="UP000095463">
    <property type="component" value="Unassembled WGS sequence"/>
</dbReference>
<dbReference type="Gene3D" id="3.40.50.2300">
    <property type="match status" value="1"/>
</dbReference>
<dbReference type="Pfam" id="PF00072">
    <property type="entry name" value="Response_reg"/>
    <property type="match status" value="1"/>
</dbReference>
<dbReference type="PANTHER" id="PTHR43228:SF1">
    <property type="entry name" value="TWO-COMPONENT RESPONSE REGULATOR ARR22"/>
    <property type="match status" value="1"/>
</dbReference>
<evidence type="ECO:0000256" key="1">
    <source>
        <dbReference type="PROSITE-ProRule" id="PRU00169"/>
    </source>
</evidence>
<dbReference type="OrthoDB" id="9786548at2"/>
<dbReference type="InterPro" id="IPR052048">
    <property type="entry name" value="ST_Response_Regulator"/>
</dbReference>
<evidence type="ECO:0000259" key="2">
    <source>
        <dbReference type="PROSITE" id="PS50110"/>
    </source>
</evidence>
<accession>A0A1E5XU95</accession>
<dbReference type="InterPro" id="IPR001789">
    <property type="entry name" value="Sig_transdc_resp-reg_receiver"/>
</dbReference>
<feature type="modified residue" description="4-aspartylphosphate" evidence="1">
    <location>
        <position position="58"/>
    </location>
</feature>
<keyword evidence="1" id="KW-0597">Phosphoprotein</keyword>
<gene>
    <name evidence="3" type="ORF">VW23_012850</name>
</gene>
<dbReference type="AlphaFoldDB" id="A0A1E5XU95"/>
<proteinExistence type="predicted"/>
<protein>
    <recommendedName>
        <fullName evidence="2">Response regulatory domain-containing protein</fullName>
    </recommendedName>
</protein>
<feature type="domain" description="Response regulatory" evidence="2">
    <location>
        <begin position="8"/>
        <end position="127"/>
    </location>
</feature>
<dbReference type="InterPro" id="IPR011006">
    <property type="entry name" value="CheY-like_superfamily"/>
</dbReference>
<dbReference type="SMART" id="SM00448">
    <property type="entry name" value="REC"/>
    <property type="match status" value="1"/>
</dbReference>
<dbReference type="SUPFAM" id="SSF52172">
    <property type="entry name" value="CheY-like"/>
    <property type="match status" value="1"/>
</dbReference>
<reference evidence="3 4" key="1">
    <citation type="journal article" date="2015" name="Genome Announc.">
        <title>Genome Assemblies of Three Soil-Associated Devosia species: D. insulae, D. limi, and D. soli.</title>
        <authorList>
            <person name="Hassan Y.I."/>
            <person name="Lepp D."/>
            <person name="Zhou T."/>
        </authorList>
    </citation>
    <scope>NUCLEOTIDE SEQUENCE [LARGE SCALE GENOMIC DNA]</scope>
    <source>
        <strain evidence="3 4">DS-56</strain>
    </source>
</reference>
<dbReference type="CDD" id="cd17546">
    <property type="entry name" value="REC_hyHK_CKI1_RcsC-like"/>
    <property type="match status" value="1"/>
</dbReference>
<dbReference type="PANTHER" id="PTHR43228">
    <property type="entry name" value="TWO-COMPONENT RESPONSE REGULATOR"/>
    <property type="match status" value="1"/>
</dbReference>
<evidence type="ECO:0000313" key="3">
    <source>
        <dbReference type="EMBL" id="OEO32165.1"/>
    </source>
</evidence>
<dbReference type="PROSITE" id="PS50110">
    <property type="entry name" value="RESPONSE_REGULATORY"/>
    <property type="match status" value="1"/>
</dbReference>
<dbReference type="EMBL" id="LAJE02000086">
    <property type="protein sequence ID" value="OEO32165.1"/>
    <property type="molecule type" value="Genomic_DNA"/>
</dbReference>
<name>A0A1E5XU95_9HYPH</name>
<organism evidence="3 4">
    <name type="scientific">Devosia insulae DS-56</name>
    <dbReference type="NCBI Taxonomy" id="1116389"/>
    <lineage>
        <taxon>Bacteria</taxon>
        <taxon>Pseudomonadati</taxon>
        <taxon>Pseudomonadota</taxon>
        <taxon>Alphaproteobacteria</taxon>
        <taxon>Hyphomicrobiales</taxon>
        <taxon>Devosiaceae</taxon>
        <taxon>Devosia</taxon>
    </lineage>
</organism>
<dbReference type="RefSeq" id="WP_069908660.1">
    <property type="nucleotide sequence ID" value="NZ_LAJE02000086.1"/>
</dbReference>